<gene>
    <name evidence="2" type="ORF">THRCLA_11541</name>
</gene>
<dbReference type="GO" id="GO:0007165">
    <property type="term" value="P:signal transduction"/>
    <property type="evidence" value="ECO:0007669"/>
    <property type="project" value="InterPro"/>
</dbReference>
<dbReference type="Gene3D" id="3.40.50.10140">
    <property type="entry name" value="Toll/interleukin-1 receptor homology (TIR) domain"/>
    <property type="match status" value="1"/>
</dbReference>
<protein>
    <recommendedName>
        <fullName evidence="1">TIR domain-containing protein</fullName>
    </recommendedName>
</protein>
<dbReference type="OrthoDB" id="2148946at2759"/>
<dbReference type="PANTHER" id="PTHR46270:SF6">
    <property type="entry name" value="TIR DOMAIN-CONTAINING PROTEIN"/>
    <property type="match status" value="1"/>
</dbReference>
<sequence length="280" mass="31478">MPTDLLAHIQSFLTSECHLFTGEETRLSHYKEAVLNDRRTKSGVILEPNDTKWTPQDIPASLNLSTLLSDPNNTGMIVQEINNTLTRLNFEPPPSVVDVNGIAIRGLKLDAMFSYAWKQQEPVLQLYQQCRLARFNVWKDVMGYMKGNIYTAMAAAVENAACLVVYFSTAYINSINCRLEFQYASHCQTIDGKCPQYFIECYSTTFSAAPPKVCRDGTMLLAILTQQYHDLIATYKNETTLPQCTRCKVNFHRANPDGCVSMVPIILVDHVLLVDGCTAM</sequence>
<proteinExistence type="predicted"/>
<feature type="domain" description="TIR" evidence="1">
    <location>
        <begin position="113"/>
        <end position="191"/>
    </location>
</feature>
<organism evidence="2 3">
    <name type="scientific">Thraustotheca clavata</name>
    <dbReference type="NCBI Taxonomy" id="74557"/>
    <lineage>
        <taxon>Eukaryota</taxon>
        <taxon>Sar</taxon>
        <taxon>Stramenopiles</taxon>
        <taxon>Oomycota</taxon>
        <taxon>Saprolegniomycetes</taxon>
        <taxon>Saprolegniales</taxon>
        <taxon>Achlyaceae</taxon>
        <taxon>Thraustotheca</taxon>
    </lineage>
</organism>
<dbReference type="AlphaFoldDB" id="A0A1V9Y7F5"/>
<keyword evidence="3" id="KW-1185">Reference proteome</keyword>
<dbReference type="InterPro" id="IPR035897">
    <property type="entry name" value="Toll_tir_struct_dom_sf"/>
</dbReference>
<dbReference type="SUPFAM" id="SSF52200">
    <property type="entry name" value="Toll/Interleukin receptor TIR domain"/>
    <property type="match status" value="1"/>
</dbReference>
<reference evidence="2 3" key="1">
    <citation type="journal article" date="2014" name="Genome Biol. Evol.">
        <title>The secreted proteins of Achlya hypogyna and Thraustotheca clavata identify the ancestral oomycete secretome and reveal gene acquisitions by horizontal gene transfer.</title>
        <authorList>
            <person name="Misner I."/>
            <person name="Blouin N."/>
            <person name="Leonard G."/>
            <person name="Richards T.A."/>
            <person name="Lane C.E."/>
        </authorList>
    </citation>
    <scope>NUCLEOTIDE SEQUENCE [LARGE SCALE GENOMIC DNA]</scope>
    <source>
        <strain evidence="2 3">ATCC 34112</strain>
    </source>
</reference>
<evidence type="ECO:0000259" key="1">
    <source>
        <dbReference type="Pfam" id="PF13676"/>
    </source>
</evidence>
<comment type="caution">
    <text evidence="2">The sequence shown here is derived from an EMBL/GenBank/DDBJ whole genome shotgun (WGS) entry which is preliminary data.</text>
</comment>
<evidence type="ECO:0000313" key="3">
    <source>
        <dbReference type="Proteomes" id="UP000243217"/>
    </source>
</evidence>
<accession>A0A1V9Y7F5</accession>
<evidence type="ECO:0000313" key="2">
    <source>
        <dbReference type="EMBL" id="OQR81643.1"/>
    </source>
</evidence>
<dbReference type="EMBL" id="JNBS01004938">
    <property type="protein sequence ID" value="OQR81643.1"/>
    <property type="molecule type" value="Genomic_DNA"/>
</dbReference>
<dbReference type="Pfam" id="PF13676">
    <property type="entry name" value="TIR_2"/>
    <property type="match status" value="1"/>
</dbReference>
<dbReference type="PANTHER" id="PTHR46270">
    <property type="entry name" value="ARMADILLO-TYPE FOLD-RELATED"/>
    <property type="match status" value="1"/>
</dbReference>
<dbReference type="Proteomes" id="UP000243217">
    <property type="component" value="Unassembled WGS sequence"/>
</dbReference>
<name>A0A1V9Y7F5_9STRA</name>
<dbReference type="InterPro" id="IPR000157">
    <property type="entry name" value="TIR_dom"/>
</dbReference>